<keyword evidence="6" id="KW-1185">Reference proteome</keyword>
<dbReference type="GO" id="GO:0005737">
    <property type="term" value="C:cytoplasm"/>
    <property type="evidence" value="ECO:0007669"/>
    <property type="project" value="TreeGrafter"/>
</dbReference>
<evidence type="ECO:0000259" key="2">
    <source>
        <dbReference type="PROSITE" id="PS50405"/>
    </source>
</evidence>
<dbReference type="Proteomes" id="UP001259340">
    <property type="component" value="Unassembled WGS sequence"/>
</dbReference>
<evidence type="ECO:0000259" key="1">
    <source>
        <dbReference type="PROSITE" id="PS50404"/>
    </source>
</evidence>
<sequence length="224" mass="26210">MKKPLPVLYSLRNCPYAMRARLAIFVSGQTVCLREVLLSQKPAQLLTASAKGTVPVLVLPSGEVLEQSRDIMLWAFSQSDRNNYLLHQVLDNDKQSEAHTMQQLMTQFDSEFILRLENYRSAKRYRDPKLLQYRAECEVYLQQLESRLAQHEFLFADQACLADLAMMPFIRQFARVERQWYLRSPYPEVRRWLDSYLQSAIFSKVMAQYPVWKEGVNETLFSGV</sequence>
<dbReference type="RefSeq" id="WP_310654327.1">
    <property type="nucleotide sequence ID" value="NZ_JAPMLA010000003.1"/>
</dbReference>
<dbReference type="PANTHER" id="PTHR43968:SF6">
    <property type="entry name" value="GLUTATHIONE S-TRANSFERASE OMEGA"/>
    <property type="match status" value="1"/>
</dbReference>
<feature type="domain" description="GST N-terminal" evidence="1">
    <location>
        <begin position="4"/>
        <end position="83"/>
    </location>
</feature>
<dbReference type="SUPFAM" id="SSF52833">
    <property type="entry name" value="Thioredoxin-like"/>
    <property type="match status" value="1"/>
</dbReference>
<dbReference type="InterPro" id="IPR010987">
    <property type="entry name" value="Glutathione-S-Trfase_C-like"/>
</dbReference>
<comment type="caution">
    <text evidence="3">The sequence shown here is derived from an EMBL/GenBank/DDBJ whole genome shotgun (WGS) entry which is preliminary data.</text>
</comment>
<dbReference type="Pfam" id="PF13410">
    <property type="entry name" value="GST_C_2"/>
    <property type="match status" value="1"/>
</dbReference>
<dbReference type="Pfam" id="PF13417">
    <property type="entry name" value="GST_N_3"/>
    <property type="match status" value="1"/>
</dbReference>
<evidence type="ECO:0000313" key="3">
    <source>
        <dbReference type="EMBL" id="MDR8523301.1"/>
    </source>
</evidence>
<feature type="domain" description="GST C-terminal" evidence="2">
    <location>
        <begin position="94"/>
        <end position="221"/>
    </location>
</feature>
<evidence type="ECO:0000313" key="4">
    <source>
        <dbReference type="EMBL" id="MDW4824442.1"/>
    </source>
</evidence>
<gene>
    <name evidence="3" type="ORF">OS133_06325</name>
    <name evidence="4" type="ORF">OS134_10285</name>
</gene>
<dbReference type="CDD" id="cd03196">
    <property type="entry name" value="GST_C_5"/>
    <property type="match status" value="1"/>
</dbReference>
<dbReference type="PANTHER" id="PTHR43968">
    <property type="match status" value="1"/>
</dbReference>
<reference evidence="4 6" key="1">
    <citation type="journal article" date="2022" name="bioRxiv">
        <title>Prophages regulate Shewanella fidelis 3313 motility and biofilm formation: implications for gut colonization dynamics in Ciona robusta.</title>
        <authorList>
            <person name="Natarajan O."/>
            <person name="Gibboney S.L."/>
            <person name="Young M.N."/>
            <person name="Lim S.J."/>
            <person name="Pluta N."/>
            <person name="Atkinson C.G."/>
            <person name="Leigh B.A."/>
            <person name="Liberti A."/>
            <person name="Kees E.D."/>
            <person name="Breitbart M."/>
            <person name="Gralnick J.A."/>
            <person name="Dishaw L.J."/>
        </authorList>
    </citation>
    <scope>NUCLEOTIDE SEQUENCE [LARGE SCALE GENOMIC DNA]</scope>
    <source>
        <strain evidence="4 6">JG4066</strain>
    </source>
</reference>
<dbReference type="EMBL" id="JAPMLD010000003">
    <property type="protein sequence ID" value="MDW4824442.1"/>
    <property type="molecule type" value="Genomic_DNA"/>
</dbReference>
<dbReference type="Gene3D" id="3.40.30.10">
    <property type="entry name" value="Glutaredoxin"/>
    <property type="match status" value="1"/>
</dbReference>
<protein>
    <submittedName>
        <fullName evidence="3">Glutathione S-transferase</fullName>
    </submittedName>
</protein>
<dbReference type="PROSITE" id="PS50404">
    <property type="entry name" value="GST_NTER"/>
    <property type="match status" value="1"/>
</dbReference>
<dbReference type="InterPro" id="IPR004045">
    <property type="entry name" value="Glutathione_S-Trfase_N"/>
</dbReference>
<evidence type="ECO:0000313" key="6">
    <source>
        <dbReference type="Proteomes" id="UP001271263"/>
    </source>
</evidence>
<accession>A0AAW8NM74</accession>
<dbReference type="Gene3D" id="1.20.1050.10">
    <property type="match status" value="1"/>
</dbReference>
<reference evidence="3" key="2">
    <citation type="submission" date="2022-11" db="EMBL/GenBank/DDBJ databases">
        <title>Prophages regulate Shewanella fidelis motility and biofilm formation: implications for gut colonization dynamics in Ciona robusta.</title>
        <authorList>
            <person name="Natarajan O."/>
            <person name="Gibboney S.L."/>
            <person name="Young M.N."/>
            <person name="Lim S.J."/>
            <person name="Pluta N."/>
            <person name="Atkinson C.G.F."/>
            <person name="Leigh B.A."/>
            <person name="Liberti A."/>
            <person name="Kees E."/>
            <person name="Breitbart M."/>
            <person name="Gralnick J."/>
            <person name="Dishaw L.J."/>
        </authorList>
    </citation>
    <scope>NUCLEOTIDE SEQUENCE</scope>
    <source>
        <strain evidence="3">3313</strain>
    </source>
</reference>
<name>A0AAW8NM74_9GAMM</name>
<dbReference type="InterPro" id="IPR036249">
    <property type="entry name" value="Thioredoxin-like_sf"/>
</dbReference>
<dbReference type="PROSITE" id="PS50405">
    <property type="entry name" value="GST_CTER"/>
    <property type="match status" value="1"/>
</dbReference>
<organism evidence="3 5">
    <name type="scientific">Shewanella fidelis</name>
    <dbReference type="NCBI Taxonomy" id="173509"/>
    <lineage>
        <taxon>Bacteria</taxon>
        <taxon>Pseudomonadati</taxon>
        <taxon>Pseudomonadota</taxon>
        <taxon>Gammaproteobacteria</taxon>
        <taxon>Alteromonadales</taxon>
        <taxon>Shewanellaceae</taxon>
        <taxon>Shewanella</taxon>
    </lineage>
</organism>
<dbReference type="InterPro" id="IPR036282">
    <property type="entry name" value="Glutathione-S-Trfase_C_sf"/>
</dbReference>
<dbReference type="InterPro" id="IPR050983">
    <property type="entry name" value="GST_Omega/HSP26"/>
</dbReference>
<dbReference type="SUPFAM" id="SSF47616">
    <property type="entry name" value="GST C-terminal domain-like"/>
    <property type="match status" value="1"/>
</dbReference>
<evidence type="ECO:0000313" key="5">
    <source>
        <dbReference type="Proteomes" id="UP001259340"/>
    </source>
</evidence>
<dbReference type="EMBL" id="JAPMLE010000001">
    <property type="protein sequence ID" value="MDR8523301.1"/>
    <property type="molecule type" value="Genomic_DNA"/>
</dbReference>
<dbReference type="Proteomes" id="UP001271263">
    <property type="component" value="Unassembled WGS sequence"/>
</dbReference>
<dbReference type="AlphaFoldDB" id="A0AAW8NM74"/>
<proteinExistence type="predicted"/>